<comment type="caution">
    <text evidence="2">The sequence shown here is derived from an EMBL/GenBank/DDBJ whole genome shotgun (WGS) entry which is preliminary data.</text>
</comment>
<dbReference type="EMBL" id="JAUSVU010000021">
    <property type="protein sequence ID" value="MDQ0535904.1"/>
    <property type="molecule type" value="Genomic_DNA"/>
</dbReference>
<keyword evidence="3" id="KW-1185">Reference proteome</keyword>
<protein>
    <submittedName>
        <fullName evidence="2">Uncharacterized protein</fullName>
    </submittedName>
</protein>
<name>A0ABU0MRQ5_9PROT</name>
<feature type="compositionally biased region" description="Basic and acidic residues" evidence="1">
    <location>
        <begin position="71"/>
        <end position="100"/>
    </location>
</feature>
<reference evidence="2 3" key="1">
    <citation type="submission" date="2023-07" db="EMBL/GenBank/DDBJ databases">
        <title>Genomic Encyclopedia of Type Strains, Phase IV (KMG-IV): sequencing the most valuable type-strain genomes for metagenomic binning, comparative biology and taxonomic classification.</title>
        <authorList>
            <person name="Goeker M."/>
        </authorList>
    </citation>
    <scope>NUCLEOTIDE SEQUENCE [LARGE SCALE GENOMIC DNA]</scope>
    <source>
        <strain evidence="2 3">DSM 19922</strain>
    </source>
</reference>
<gene>
    <name evidence="2" type="ORF">QO018_004790</name>
</gene>
<feature type="region of interest" description="Disordered" evidence="1">
    <location>
        <begin position="140"/>
        <end position="221"/>
    </location>
</feature>
<accession>A0ABU0MRQ5</accession>
<evidence type="ECO:0000256" key="1">
    <source>
        <dbReference type="SAM" id="MobiDB-lite"/>
    </source>
</evidence>
<organism evidence="2 3">
    <name type="scientific">Azospirillum picis</name>
    <dbReference type="NCBI Taxonomy" id="488438"/>
    <lineage>
        <taxon>Bacteria</taxon>
        <taxon>Pseudomonadati</taxon>
        <taxon>Pseudomonadota</taxon>
        <taxon>Alphaproteobacteria</taxon>
        <taxon>Rhodospirillales</taxon>
        <taxon>Azospirillaceae</taxon>
        <taxon>Azospirillum</taxon>
    </lineage>
</organism>
<sequence length="221" mass="23891">MRGSKHRWPRTDRRPRAALVSRGPAAGRTAGSLRKETCAKKKATCRGRLPGSPVPRRRCAGLPPATSGAVGDRHGCVRQARDRSIRDRLPEEEGDGENHDGDVHGICSCGWAVAGVHGVYTTVPAPAAVVPFACDGFSRSARHHRGNTGVSAGWTLPGREPPRSKPRRTRRPPEERQTLISQRLAQGSPGLRPSGASRDPPWTGVLSTGKPRRRRIRIAAL</sequence>
<evidence type="ECO:0000313" key="2">
    <source>
        <dbReference type="EMBL" id="MDQ0535904.1"/>
    </source>
</evidence>
<feature type="region of interest" description="Disordered" evidence="1">
    <location>
        <begin position="1"/>
        <end position="100"/>
    </location>
</feature>
<evidence type="ECO:0000313" key="3">
    <source>
        <dbReference type="Proteomes" id="UP001244552"/>
    </source>
</evidence>
<feature type="compositionally biased region" description="Basic residues" evidence="1">
    <location>
        <begin position="210"/>
        <end position="221"/>
    </location>
</feature>
<proteinExistence type="predicted"/>
<dbReference type="Proteomes" id="UP001244552">
    <property type="component" value="Unassembled WGS sequence"/>
</dbReference>